<dbReference type="EMBL" id="CP036313">
    <property type="protein sequence ID" value="QBH14389.1"/>
    <property type="molecule type" value="Genomic_DNA"/>
</dbReference>
<gene>
    <name evidence="3" type="ORF">DO021_09230</name>
    <name evidence="2" type="ORF">EYB58_16560</name>
</gene>
<sequence length="280" mass="29928">MFKHKISTYRMILACLGACTIFFAVGCAGKNTAPILSLWPAAVITADGYDADWPETPPLYHDTENRLSIRAMNNSQALYVAASVGSQPLQASFISGGVSLSVIPEHDPEHPFTIQIKGEGRPQRPRTNRKKEMNKNNGPGQMPGFVMADTLTIIYPHGSNPMDMSFEEAKKLGITIALTENTGRMVIEAAIRFDAISSLEEFAPDRRVSLVLTSGQNRKDKPSDNRPSGMGGGGGRMGGGGGPGGSGKGMKETTSAFEARLNLILVSGPAYEGTPVQNPF</sequence>
<organism evidence="3 4">
    <name type="scientific">Desulfobacter hydrogenophilus</name>
    <dbReference type="NCBI Taxonomy" id="2291"/>
    <lineage>
        <taxon>Bacteria</taxon>
        <taxon>Pseudomonadati</taxon>
        <taxon>Thermodesulfobacteriota</taxon>
        <taxon>Desulfobacteria</taxon>
        <taxon>Desulfobacterales</taxon>
        <taxon>Desulfobacteraceae</taxon>
        <taxon>Desulfobacter</taxon>
    </lineage>
</organism>
<protein>
    <submittedName>
        <fullName evidence="3">Uncharacterized protein</fullName>
    </submittedName>
</protein>
<proteinExistence type="predicted"/>
<reference evidence="2 5" key="2">
    <citation type="submission" date="2019-02" db="EMBL/GenBank/DDBJ databases">
        <title>Complete genome sequence of Desulfobacter hydrogenophilus AcRS1.</title>
        <authorList>
            <person name="Marietou A."/>
            <person name="Lund M.B."/>
            <person name="Marshall I.P.G."/>
            <person name="Schreiber L."/>
            <person name="Jorgensen B."/>
        </authorList>
    </citation>
    <scope>NUCLEOTIDE SEQUENCE [LARGE SCALE GENOMIC DNA]</scope>
    <source>
        <strain evidence="2 5">AcRS1</strain>
    </source>
</reference>
<feature type="region of interest" description="Disordered" evidence="1">
    <location>
        <begin position="116"/>
        <end position="143"/>
    </location>
</feature>
<keyword evidence="5" id="KW-1185">Reference proteome</keyword>
<dbReference type="Proteomes" id="UP000293902">
    <property type="component" value="Chromosome"/>
</dbReference>
<dbReference type="Proteomes" id="UP000248798">
    <property type="component" value="Unassembled WGS sequence"/>
</dbReference>
<dbReference type="EMBL" id="QLNI01000016">
    <property type="protein sequence ID" value="RAM02285.1"/>
    <property type="molecule type" value="Genomic_DNA"/>
</dbReference>
<reference evidence="3 4" key="1">
    <citation type="submission" date="2018-06" db="EMBL/GenBank/DDBJ databases">
        <title>Complete Genome Sequence of Desulfobacter hydrogenophilus (DSM3380).</title>
        <authorList>
            <person name="Marietou A."/>
            <person name="Schreiber L."/>
            <person name="Marshall I."/>
            <person name="Jorgensen B."/>
        </authorList>
    </citation>
    <scope>NUCLEOTIDE SEQUENCE [LARGE SCALE GENOMIC DNA]</scope>
    <source>
        <strain evidence="3 4">DSM 3380</strain>
    </source>
</reference>
<feature type="compositionally biased region" description="Gly residues" evidence="1">
    <location>
        <begin position="229"/>
        <end position="248"/>
    </location>
</feature>
<feature type="region of interest" description="Disordered" evidence="1">
    <location>
        <begin position="212"/>
        <end position="253"/>
    </location>
</feature>
<evidence type="ECO:0000313" key="5">
    <source>
        <dbReference type="Proteomes" id="UP000293902"/>
    </source>
</evidence>
<dbReference type="RefSeq" id="WP_111955945.1">
    <property type="nucleotide sequence ID" value="NZ_CP036313.1"/>
</dbReference>
<accession>A0A328FH21</accession>
<dbReference type="OrthoDB" id="10012954at2"/>
<name>A0A328FH21_9BACT</name>
<evidence type="ECO:0000313" key="4">
    <source>
        <dbReference type="Proteomes" id="UP000248798"/>
    </source>
</evidence>
<dbReference type="PROSITE" id="PS51257">
    <property type="entry name" value="PROKAR_LIPOPROTEIN"/>
    <property type="match status" value="1"/>
</dbReference>
<evidence type="ECO:0000313" key="3">
    <source>
        <dbReference type="EMBL" id="RAM02285.1"/>
    </source>
</evidence>
<evidence type="ECO:0000313" key="2">
    <source>
        <dbReference type="EMBL" id="QBH14389.1"/>
    </source>
</evidence>
<dbReference type="AlphaFoldDB" id="A0A328FH21"/>
<evidence type="ECO:0000256" key="1">
    <source>
        <dbReference type="SAM" id="MobiDB-lite"/>
    </source>
</evidence>